<dbReference type="PROSITE" id="PS50048">
    <property type="entry name" value="ZN2_CY6_FUNGAL_2"/>
    <property type="match status" value="1"/>
</dbReference>
<evidence type="ECO:0000259" key="3">
    <source>
        <dbReference type="PROSITE" id="PS50048"/>
    </source>
</evidence>
<organism evidence="4 5">
    <name type="scientific">Periconia digitata</name>
    <dbReference type="NCBI Taxonomy" id="1303443"/>
    <lineage>
        <taxon>Eukaryota</taxon>
        <taxon>Fungi</taxon>
        <taxon>Dikarya</taxon>
        <taxon>Ascomycota</taxon>
        <taxon>Pezizomycotina</taxon>
        <taxon>Dothideomycetes</taxon>
        <taxon>Pleosporomycetidae</taxon>
        <taxon>Pleosporales</taxon>
        <taxon>Massarineae</taxon>
        <taxon>Periconiaceae</taxon>
        <taxon>Periconia</taxon>
    </lineage>
</organism>
<evidence type="ECO:0000256" key="2">
    <source>
        <dbReference type="SAM" id="MobiDB-lite"/>
    </source>
</evidence>
<dbReference type="AlphaFoldDB" id="A0A9W4U3Q7"/>
<proteinExistence type="predicted"/>
<evidence type="ECO:0000313" key="4">
    <source>
        <dbReference type="EMBL" id="CAI6288261.1"/>
    </source>
</evidence>
<dbReference type="SMART" id="SM00066">
    <property type="entry name" value="GAL4"/>
    <property type="match status" value="1"/>
</dbReference>
<feature type="compositionally biased region" description="Polar residues" evidence="2">
    <location>
        <begin position="199"/>
        <end position="208"/>
    </location>
</feature>
<keyword evidence="5" id="KW-1185">Reference proteome</keyword>
<feature type="compositionally biased region" description="Low complexity" evidence="2">
    <location>
        <begin position="209"/>
        <end position="222"/>
    </location>
</feature>
<dbReference type="GO" id="GO:0000981">
    <property type="term" value="F:DNA-binding transcription factor activity, RNA polymerase II-specific"/>
    <property type="evidence" value="ECO:0007669"/>
    <property type="project" value="InterPro"/>
</dbReference>
<keyword evidence="1" id="KW-0539">Nucleus</keyword>
<dbReference type="InterPro" id="IPR001138">
    <property type="entry name" value="Zn2Cys6_DnaBD"/>
</dbReference>
<sequence length="389" mass="42777">MARSNTNALSKLRSACDHCHYSKVRCTGEQSGCRRCKHGRRKCHYSASNVGKTPGNRVHKQMSTTSEIQVASFRDARAFEQLVSGSPSLAHNLDLWTPMHSEDAQDQTLDNSVSSMKDNEPLVTESPSLAHNLDFWTLMHSEDTQDLNLDNSVSTTKDTGPLDDAICVMDGFPNTEELSEMDFLATPESQPGVPLQTPIHSQVPSQPRTGSVSTTASTFSSISTDQGSTAELTLRINELSQKLLQSPLALDEVLSTNTFYLQIIESSLMDLSTDPSRMSTILMMIICLTQVLALFEECVGRGTETALFDMTNGPILLLGSFQVDVESQRQIRIKIVLKELTRILAVAGGLGRALQQQPVAVGSQNQTYRTLLTDVRKRVQFLAQIVKNA</sequence>
<dbReference type="OrthoDB" id="2328572at2759"/>
<dbReference type="EMBL" id="CAOQHR010000001">
    <property type="protein sequence ID" value="CAI6288261.1"/>
    <property type="molecule type" value="Genomic_DNA"/>
</dbReference>
<evidence type="ECO:0000256" key="1">
    <source>
        <dbReference type="ARBA" id="ARBA00023242"/>
    </source>
</evidence>
<dbReference type="Gene3D" id="4.10.240.10">
    <property type="entry name" value="Zn(2)-C6 fungal-type DNA-binding domain"/>
    <property type="match status" value="1"/>
</dbReference>
<dbReference type="Proteomes" id="UP001152607">
    <property type="component" value="Unassembled WGS sequence"/>
</dbReference>
<comment type="caution">
    <text evidence="4">The sequence shown here is derived from an EMBL/GenBank/DDBJ whole genome shotgun (WGS) entry which is preliminary data.</text>
</comment>
<dbReference type="CDD" id="cd00067">
    <property type="entry name" value="GAL4"/>
    <property type="match status" value="1"/>
</dbReference>
<gene>
    <name evidence="4" type="ORF">PDIGIT_LOCUS2383</name>
</gene>
<protein>
    <recommendedName>
        <fullName evidence="3">Zn(2)-C6 fungal-type domain-containing protein</fullName>
    </recommendedName>
</protein>
<name>A0A9W4U3Q7_9PLEO</name>
<dbReference type="SUPFAM" id="SSF57701">
    <property type="entry name" value="Zn2/Cys6 DNA-binding domain"/>
    <property type="match status" value="1"/>
</dbReference>
<accession>A0A9W4U3Q7</accession>
<dbReference type="InterPro" id="IPR036864">
    <property type="entry name" value="Zn2-C6_fun-type_DNA-bd_sf"/>
</dbReference>
<feature type="region of interest" description="Disordered" evidence="2">
    <location>
        <begin position="199"/>
        <end position="222"/>
    </location>
</feature>
<evidence type="ECO:0000313" key="5">
    <source>
        <dbReference type="Proteomes" id="UP001152607"/>
    </source>
</evidence>
<dbReference type="GO" id="GO:0008270">
    <property type="term" value="F:zinc ion binding"/>
    <property type="evidence" value="ECO:0007669"/>
    <property type="project" value="InterPro"/>
</dbReference>
<feature type="domain" description="Zn(2)-C6 fungal-type" evidence="3">
    <location>
        <begin position="15"/>
        <end position="45"/>
    </location>
</feature>
<dbReference type="PROSITE" id="PS00463">
    <property type="entry name" value="ZN2_CY6_FUNGAL_1"/>
    <property type="match status" value="1"/>
</dbReference>
<reference evidence="4" key="1">
    <citation type="submission" date="2023-01" db="EMBL/GenBank/DDBJ databases">
        <authorList>
            <person name="Van Ghelder C."/>
            <person name="Rancurel C."/>
        </authorList>
    </citation>
    <scope>NUCLEOTIDE SEQUENCE</scope>
    <source>
        <strain evidence="4">CNCM I-4278</strain>
    </source>
</reference>